<name>A0A6A2Z2J9_HIBSY</name>
<accession>A0A6A2Z2J9</accession>
<keyword evidence="4" id="KW-1185">Reference proteome</keyword>
<dbReference type="AlphaFoldDB" id="A0A6A2Z2J9"/>
<protein>
    <submittedName>
        <fullName evidence="3">Late embryoproteinsis abundant protein D-29</fullName>
    </submittedName>
</protein>
<comment type="caution">
    <text evidence="3">The sequence shown here is derived from an EMBL/GenBank/DDBJ whole genome shotgun (WGS) entry which is preliminary data.</text>
</comment>
<feature type="compositionally biased region" description="Polar residues" evidence="1">
    <location>
        <begin position="157"/>
        <end position="172"/>
    </location>
</feature>
<feature type="compositionally biased region" description="Basic and acidic residues" evidence="1">
    <location>
        <begin position="111"/>
        <end position="131"/>
    </location>
</feature>
<evidence type="ECO:0000313" key="4">
    <source>
        <dbReference type="Proteomes" id="UP000436088"/>
    </source>
</evidence>
<feature type="compositionally biased region" description="Basic and acidic residues" evidence="1">
    <location>
        <begin position="145"/>
        <end position="154"/>
    </location>
</feature>
<dbReference type="OrthoDB" id="1752233at2759"/>
<feature type="signal peptide" evidence="2">
    <location>
        <begin position="1"/>
        <end position="25"/>
    </location>
</feature>
<reference evidence="3" key="1">
    <citation type="submission" date="2019-09" db="EMBL/GenBank/DDBJ databases">
        <title>Draft genome information of white flower Hibiscus syriacus.</title>
        <authorList>
            <person name="Kim Y.-M."/>
        </authorList>
    </citation>
    <scope>NUCLEOTIDE SEQUENCE [LARGE SCALE GENOMIC DNA]</scope>
    <source>
        <strain evidence="3">YM2019G1</strain>
    </source>
</reference>
<feature type="compositionally biased region" description="Basic and acidic residues" evidence="1">
    <location>
        <begin position="47"/>
        <end position="88"/>
    </location>
</feature>
<gene>
    <name evidence="3" type="ORF">F3Y22_tig00111092pilonHSYRG00054</name>
</gene>
<sequence>MASKEVPVWFLILSTLLIGTAVVWCTSVGHTPSTDDDAKDYLKMKAKTEEATDEIDRQTQQAKDELKSRTQKATDKASDIGEEAKESTESWTGWVKGKIPEGLGFKQGESAQREEEAKDKAADEAEKRNAQTEEGLSWAAAAKNKAGETMEAAKESIASSYESAKQKSQGMKDSSVDSGGRERDEEL</sequence>
<evidence type="ECO:0000256" key="1">
    <source>
        <dbReference type="SAM" id="MobiDB-lite"/>
    </source>
</evidence>
<evidence type="ECO:0000256" key="2">
    <source>
        <dbReference type="SAM" id="SignalP"/>
    </source>
</evidence>
<evidence type="ECO:0000313" key="3">
    <source>
        <dbReference type="EMBL" id="KAE8685793.1"/>
    </source>
</evidence>
<feature type="region of interest" description="Disordered" evidence="1">
    <location>
        <begin position="47"/>
        <end position="187"/>
    </location>
</feature>
<keyword evidence="2" id="KW-0732">Signal</keyword>
<dbReference type="Proteomes" id="UP000436088">
    <property type="component" value="Unassembled WGS sequence"/>
</dbReference>
<feature type="chain" id="PRO_5025441964" evidence="2">
    <location>
        <begin position="26"/>
        <end position="187"/>
    </location>
</feature>
<proteinExistence type="predicted"/>
<dbReference type="EMBL" id="VEPZ02001228">
    <property type="protein sequence ID" value="KAE8685793.1"/>
    <property type="molecule type" value="Genomic_DNA"/>
</dbReference>
<organism evidence="3 4">
    <name type="scientific">Hibiscus syriacus</name>
    <name type="common">Rose of Sharon</name>
    <dbReference type="NCBI Taxonomy" id="106335"/>
    <lineage>
        <taxon>Eukaryota</taxon>
        <taxon>Viridiplantae</taxon>
        <taxon>Streptophyta</taxon>
        <taxon>Embryophyta</taxon>
        <taxon>Tracheophyta</taxon>
        <taxon>Spermatophyta</taxon>
        <taxon>Magnoliopsida</taxon>
        <taxon>eudicotyledons</taxon>
        <taxon>Gunneridae</taxon>
        <taxon>Pentapetalae</taxon>
        <taxon>rosids</taxon>
        <taxon>malvids</taxon>
        <taxon>Malvales</taxon>
        <taxon>Malvaceae</taxon>
        <taxon>Malvoideae</taxon>
        <taxon>Hibiscus</taxon>
    </lineage>
</organism>